<proteinExistence type="predicted"/>
<accession>A0A7D5KG29</accession>
<keyword evidence="1" id="KW-0418">Kinase</keyword>
<evidence type="ECO:0000313" key="1">
    <source>
        <dbReference type="EMBL" id="QLG00584.1"/>
    </source>
</evidence>
<organism evidence="1">
    <name type="scientific">Leclercia adecarboxylata</name>
    <dbReference type="NCBI Taxonomy" id="83655"/>
    <lineage>
        <taxon>Bacteria</taxon>
        <taxon>Pseudomonadati</taxon>
        <taxon>Pseudomonadota</taxon>
        <taxon>Gammaproteobacteria</taxon>
        <taxon>Enterobacterales</taxon>
        <taxon>Enterobacteriaceae</taxon>
        <taxon>Leclercia</taxon>
    </lineage>
</organism>
<keyword evidence="1" id="KW-0808">Transferase</keyword>
<name>A0A7D5KG29_9ENTR</name>
<reference evidence="1" key="1">
    <citation type="submission" date="2019-12" db="EMBL/GenBank/DDBJ databases">
        <authorList>
            <person name="Zhou D."/>
        </authorList>
    </citation>
    <scope>NUCLEOTIDE SEQUENCE</scope>
    <source>
        <strain evidence="1">P12375</strain>
        <plasmid evidence="1">pP12375-3FII</plasmid>
    </source>
</reference>
<dbReference type="AlphaFoldDB" id="A0A7D5KG29"/>
<protein>
    <submittedName>
        <fullName evidence="1">Putative phosphoribulokinase/uridine kinase protein</fullName>
    </submittedName>
</protein>
<keyword evidence="1" id="KW-0614">Plasmid</keyword>
<dbReference type="EMBL" id="MN821364">
    <property type="protein sequence ID" value="QLG00584.1"/>
    <property type="molecule type" value="Genomic_DNA"/>
</dbReference>
<sequence length="39" mass="4379">MIEQFDAKPAEIRALFNHQLDPTCTAELRDRILAAGLPI</sequence>
<geneLocation type="plasmid" evidence="1">
    <name>pP12375-3FII</name>
</geneLocation>
<dbReference type="GO" id="GO:0016301">
    <property type="term" value="F:kinase activity"/>
    <property type="evidence" value="ECO:0007669"/>
    <property type="project" value="UniProtKB-KW"/>
</dbReference>